<dbReference type="PANTHER" id="PTHR43537">
    <property type="entry name" value="TRANSCRIPTIONAL REGULATOR, GNTR FAMILY"/>
    <property type="match status" value="1"/>
</dbReference>
<dbReference type="CDD" id="cd07377">
    <property type="entry name" value="WHTH_GntR"/>
    <property type="match status" value="1"/>
</dbReference>
<dbReference type="InterPro" id="IPR011711">
    <property type="entry name" value="GntR_C"/>
</dbReference>
<dbReference type="InterPro" id="IPR008920">
    <property type="entry name" value="TF_FadR/GntR_C"/>
</dbReference>
<dbReference type="EMBL" id="JABWDU010000009">
    <property type="protein sequence ID" value="NVD42331.1"/>
    <property type="molecule type" value="Genomic_DNA"/>
</dbReference>
<dbReference type="InterPro" id="IPR036388">
    <property type="entry name" value="WH-like_DNA-bd_sf"/>
</dbReference>
<feature type="domain" description="HTH gntR-type" evidence="4">
    <location>
        <begin position="29"/>
        <end position="96"/>
    </location>
</feature>
<dbReference type="SMART" id="SM00345">
    <property type="entry name" value="HTH_GNTR"/>
    <property type="match status" value="1"/>
</dbReference>
<dbReference type="Pfam" id="PF07729">
    <property type="entry name" value="FCD"/>
    <property type="match status" value="1"/>
</dbReference>
<dbReference type="Proteomes" id="UP000520198">
    <property type="component" value="Unassembled WGS sequence"/>
</dbReference>
<evidence type="ECO:0000256" key="3">
    <source>
        <dbReference type="ARBA" id="ARBA00023163"/>
    </source>
</evidence>
<dbReference type="Gene3D" id="1.10.10.10">
    <property type="entry name" value="Winged helix-like DNA-binding domain superfamily/Winged helix DNA-binding domain"/>
    <property type="match status" value="1"/>
</dbReference>
<dbReference type="SUPFAM" id="SSF46785">
    <property type="entry name" value="Winged helix' DNA-binding domain"/>
    <property type="match status" value="1"/>
</dbReference>
<organism evidence="5 6">
    <name type="scientific">Ensifer oleiphilus</name>
    <dbReference type="NCBI Taxonomy" id="2742698"/>
    <lineage>
        <taxon>Bacteria</taxon>
        <taxon>Pseudomonadati</taxon>
        <taxon>Pseudomonadota</taxon>
        <taxon>Alphaproteobacteria</taxon>
        <taxon>Hyphomicrobiales</taxon>
        <taxon>Rhizobiaceae</taxon>
        <taxon>Sinorhizobium/Ensifer group</taxon>
        <taxon>Ensifer</taxon>
    </lineage>
</organism>
<evidence type="ECO:0000313" key="5">
    <source>
        <dbReference type="EMBL" id="NVD42331.1"/>
    </source>
</evidence>
<dbReference type="Pfam" id="PF00392">
    <property type="entry name" value="GntR"/>
    <property type="match status" value="1"/>
</dbReference>
<dbReference type="Gene3D" id="1.20.120.530">
    <property type="entry name" value="GntR ligand-binding domain-like"/>
    <property type="match status" value="1"/>
</dbReference>
<comment type="caution">
    <text evidence="5">The sequence shown here is derived from an EMBL/GenBank/DDBJ whole genome shotgun (WGS) entry which is preliminary data.</text>
</comment>
<protein>
    <submittedName>
        <fullName evidence="5">GntR family transcriptional regulator</fullName>
    </submittedName>
</protein>
<evidence type="ECO:0000256" key="1">
    <source>
        <dbReference type="ARBA" id="ARBA00023015"/>
    </source>
</evidence>
<dbReference type="SUPFAM" id="SSF48008">
    <property type="entry name" value="GntR ligand-binding domain-like"/>
    <property type="match status" value="1"/>
</dbReference>
<accession>A0A7Y6UQA6</accession>
<proteinExistence type="predicted"/>
<gene>
    <name evidence="5" type="ORF">HT585_26020</name>
</gene>
<evidence type="ECO:0000313" key="6">
    <source>
        <dbReference type="Proteomes" id="UP000520198"/>
    </source>
</evidence>
<evidence type="ECO:0000259" key="4">
    <source>
        <dbReference type="PROSITE" id="PS50949"/>
    </source>
</evidence>
<keyword evidence="3" id="KW-0804">Transcription</keyword>
<dbReference type="GO" id="GO:0003700">
    <property type="term" value="F:DNA-binding transcription factor activity"/>
    <property type="evidence" value="ECO:0007669"/>
    <property type="project" value="InterPro"/>
</dbReference>
<keyword evidence="6" id="KW-1185">Reference proteome</keyword>
<keyword evidence="1" id="KW-0805">Transcription regulation</keyword>
<dbReference type="InterPro" id="IPR036390">
    <property type="entry name" value="WH_DNA-bd_sf"/>
</dbReference>
<dbReference type="AlphaFoldDB" id="A0A7Y6UQA6"/>
<dbReference type="SMART" id="SM00895">
    <property type="entry name" value="FCD"/>
    <property type="match status" value="1"/>
</dbReference>
<dbReference type="PROSITE" id="PS50949">
    <property type="entry name" value="HTH_GNTR"/>
    <property type="match status" value="1"/>
</dbReference>
<evidence type="ECO:0000256" key="2">
    <source>
        <dbReference type="ARBA" id="ARBA00023125"/>
    </source>
</evidence>
<reference evidence="5 6" key="1">
    <citation type="submission" date="2020-06" db="EMBL/GenBank/DDBJ databases">
        <authorList>
            <person name="Grouzdev D.S."/>
        </authorList>
    </citation>
    <scope>NUCLEOTIDE SEQUENCE [LARGE SCALE GENOMIC DNA]</scope>
    <source>
        <strain evidence="5 6">HO-A22</strain>
    </source>
</reference>
<keyword evidence="2" id="KW-0238">DNA-binding</keyword>
<dbReference type="PANTHER" id="PTHR43537:SF53">
    <property type="entry name" value="HTH-TYPE TRANSCRIPTIONAL REPRESSOR NANR"/>
    <property type="match status" value="1"/>
</dbReference>
<name>A0A7Y6UQA6_9HYPH</name>
<sequence length="252" mass="27856">MTGGAIEVLGHVLPTAFGLLGEATLSERSSRSEVVYRLLRQAILEQALKPGTKLSEDTIADHFKVSRTSVRGALVRLNAEGIVDLRANKGACVAEPTLEEARDIFSLRRMLEAEVIRRLVADLGTSGFKRLEQHVREEQAALSDHGPLSIRLAGEFHILLAELTGSQALTRFVREVVSRCSLILARFARLHSPECAVDEHIQIIRALRSKDIAAAEKIMLEHLDAVELRAELNPDKAEPDISEILKRYASEN</sequence>
<dbReference type="GO" id="GO:0003677">
    <property type="term" value="F:DNA binding"/>
    <property type="evidence" value="ECO:0007669"/>
    <property type="project" value="UniProtKB-KW"/>
</dbReference>
<dbReference type="InterPro" id="IPR000524">
    <property type="entry name" value="Tscrpt_reg_HTH_GntR"/>
</dbReference>